<protein>
    <submittedName>
        <fullName evidence="2">UrcA family protein</fullName>
    </submittedName>
</protein>
<dbReference type="InterPro" id="IPR030972">
    <property type="entry name" value="UrcA_uranyl"/>
</dbReference>
<dbReference type="EMBL" id="CP158375">
    <property type="protein sequence ID" value="XDO95294.1"/>
    <property type="molecule type" value="Genomic_DNA"/>
</dbReference>
<dbReference type="AlphaFoldDB" id="A0AB39KNR2"/>
<reference evidence="2" key="1">
    <citation type="submission" date="2024-06" db="EMBL/GenBank/DDBJ databases">
        <title>Caulobacter inopinatus, sp. nov.</title>
        <authorList>
            <person name="Donachie S.P."/>
        </authorList>
    </citation>
    <scope>NUCLEOTIDE SEQUENCE</scope>
    <source>
        <strain evidence="2">73W</strain>
    </source>
</reference>
<proteinExistence type="predicted"/>
<dbReference type="NCBIfam" id="TIGR04433">
    <property type="entry name" value="UrcA_uranyl"/>
    <property type="match status" value="1"/>
</dbReference>
<organism evidence="2">
    <name type="scientific">Caulobacter sp. 73W</name>
    <dbReference type="NCBI Taxonomy" id="3161137"/>
    <lineage>
        <taxon>Bacteria</taxon>
        <taxon>Pseudomonadati</taxon>
        <taxon>Pseudomonadota</taxon>
        <taxon>Alphaproteobacteria</taxon>
        <taxon>Caulobacterales</taxon>
        <taxon>Caulobacteraceae</taxon>
        <taxon>Caulobacter</taxon>
    </lineage>
</organism>
<evidence type="ECO:0000313" key="2">
    <source>
        <dbReference type="EMBL" id="XDO95294.1"/>
    </source>
</evidence>
<evidence type="ECO:0000256" key="1">
    <source>
        <dbReference type="SAM" id="SignalP"/>
    </source>
</evidence>
<feature type="chain" id="PRO_5044202962" evidence="1">
    <location>
        <begin position="24"/>
        <end position="92"/>
    </location>
</feature>
<gene>
    <name evidence="2" type="ORF">ABOZ73_10730</name>
</gene>
<name>A0AB39KNR2_9CAUL</name>
<dbReference type="RefSeq" id="WP_369058144.1">
    <property type="nucleotide sequence ID" value="NZ_CP158375.1"/>
</dbReference>
<keyword evidence="1" id="KW-0732">Signal</keyword>
<feature type="signal peptide" evidence="1">
    <location>
        <begin position="1"/>
        <end position="23"/>
    </location>
</feature>
<accession>A0AB39KNR2</accession>
<sequence length="92" mass="9798">MLKTVLAAAAFSALIVAASASQAEVAVKFSDLDLSKASGAAKLEQRINRAGRALCAQDRGSWGRQADCRVAVRQEFQTKFAAIRPTSQFAAR</sequence>